<reference evidence="1 2" key="1">
    <citation type="journal article" date="2020" name="Microorganisms">
        <title>Reliable Identification of Environmental Pseudomonas Isolates Using the rpoD Gene.</title>
        <authorList>
            <consortium name="The Broad Institute Genome Sequencing Platform"/>
            <person name="Girard L."/>
            <person name="Lood C."/>
            <person name="Rokni-Zadeh H."/>
            <person name="van Noort V."/>
            <person name="Lavigne R."/>
            <person name="De Mot R."/>
        </authorList>
    </citation>
    <scope>NUCLEOTIDE SEQUENCE [LARGE SCALE GENOMIC DNA]</scope>
    <source>
        <strain evidence="1 2">RW9S1A</strain>
    </source>
</reference>
<name>A0A9E6PZN4_9PSED</name>
<reference evidence="1 2" key="2">
    <citation type="journal article" date="2021" name="Microorganisms">
        <title>The Ever-Expanding Pseudomonas Genus: Description of 43 New Species and Partition of the Pseudomonas putida Group.</title>
        <authorList>
            <person name="Girard L."/>
            <person name="Lood C."/>
            <person name="Hofte M."/>
            <person name="Vandamme P."/>
            <person name="Rokni-Zadeh H."/>
            <person name="van Noort V."/>
            <person name="Lavigne R."/>
            <person name="De Mot R."/>
        </authorList>
    </citation>
    <scope>NUCLEOTIDE SEQUENCE [LARGE SCALE GENOMIC DNA]</scope>
    <source>
        <strain evidence="1 2">RW9S1A</strain>
    </source>
</reference>
<gene>
    <name evidence="1" type="ORF">HU772_008475</name>
</gene>
<dbReference type="EMBL" id="CP077095">
    <property type="protein sequence ID" value="QXI40094.1"/>
    <property type="molecule type" value="Genomic_DNA"/>
</dbReference>
<evidence type="ECO:0000313" key="1">
    <source>
        <dbReference type="EMBL" id="QXI40094.1"/>
    </source>
</evidence>
<dbReference type="Proteomes" id="UP000633418">
    <property type="component" value="Chromosome"/>
</dbReference>
<protein>
    <submittedName>
        <fullName evidence="1">Uncharacterized protein</fullName>
    </submittedName>
</protein>
<accession>A0A9E6PZN4</accession>
<dbReference type="AlphaFoldDB" id="A0A9E6PZN4"/>
<organism evidence="1 2">
    <name type="scientific">Pseudomonas xantholysinigenes</name>
    <dbReference type="NCBI Taxonomy" id="2745490"/>
    <lineage>
        <taxon>Bacteria</taxon>
        <taxon>Pseudomonadati</taxon>
        <taxon>Pseudomonadota</taxon>
        <taxon>Gammaproteobacteria</taxon>
        <taxon>Pseudomonadales</taxon>
        <taxon>Pseudomonadaceae</taxon>
        <taxon>Pseudomonas</taxon>
    </lineage>
</organism>
<proteinExistence type="predicted"/>
<dbReference type="KEGG" id="pxn:HU772_008475"/>
<sequence length="196" mass="19533">MEVHMQITLPLSVSDWKYKTASGGGLTVMCAAGTAGLLTLTDPSKVEQQFRYGSLGLGAGAGARLPRIGKINLQVRGRGVGVAGASEDFPAIGAVLVAESVAARGGLTRDDFKGGCVFFEAGLGLVGGGAGSGVLFGLDPKLLILGTAALGTSGAIPPLEIYPRLLRSAKGVIFSLGFNAGVQAGGGATLTVGGLF</sequence>
<evidence type="ECO:0000313" key="2">
    <source>
        <dbReference type="Proteomes" id="UP000633418"/>
    </source>
</evidence>
<keyword evidence="2" id="KW-1185">Reference proteome</keyword>